<evidence type="ECO:0000259" key="2">
    <source>
        <dbReference type="Pfam" id="PF03372"/>
    </source>
</evidence>
<protein>
    <submittedName>
        <fullName evidence="3">Endonuclease/exonuclease/phosphatase family protein</fullName>
    </submittedName>
</protein>
<reference evidence="3" key="1">
    <citation type="submission" date="2020-12" db="EMBL/GenBank/DDBJ databases">
        <title>PHA producing bacteria isolated from mangrove.</title>
        <authorList>
            <person name="Zheng W."/>
            <person name="Yu S."/>
            <person name="Huang Y."/>
        </authorList>
    </citation>
    <scope>NUCLEOTIDE SEQUENCE</scope>
    <source>
        <strain evidence="3">GN8-5</strain>
    </source>
</reference>
<keyword evidence="1" id="KW-0812">Transmembrane</keyword>
<keyword evidence="1" id="KW-1133">Transmembrane helix</keyword>
<evidence type="ECO:0000313" key="3">
    <source>
        <dbReference type="EMBL" id="MBN8205655.1"/>
    </source>
</evidence>
<dbReference type="InterPro" id="IPR036691">
    <property type="entry name" value="Endo/exonu/phosph_ase_sf"/>
</dbReference>
<dbReference type="EMBL" id="JAEMWU010000001">
    <property type="protein sequence ID" value="MBN8205655.1"/>
    <property type="molecule type" value="Genomic_DNA"/>
</dbReference>
<dbReference type="GO" id="GO:0004519">
    <property type="term" value="F:endonuclease activity"/>
    <property type="evidence" value="ECO:0007669"/>
    <property type="project" value="UniProtKB-KW"/>
</dbReference>
<feature type="transmembrane region" description="Helical" evidence="1">
    <location>
        <begin position="7"/>
        <end position="26"/>
    </location>
</feature>
<dbReference type="AlphaFoldDB" id="A0A939IRE2"/>
<sequence length="340" mass="35587">MLRTVGILISVLFAIATAILVWPQFFRLETTFPIAQVIAARPVLIAAFLVVAVLALLLMLARPLRGFAASILIIALLGAGANGIVGAVRGFGDDALPAKSDASLRVLTWNTAGAAVSAETIAGVIEEQQIDVVTLPETSEEVGEQIALMMRESGNPMWVHHVNIHPDVPDGPQAWQTTILISAELGDYSVIESSTDGTSNTGSVPSAVAMPVDGEGPTIVAVHAIAPRLAAMDQWRSDLAWIADQCPEGDFILAGDFNATVDHMAALGMHDGTMGHCRDAAIDTGNGMVGTWPADLPRLAGAPIDHIMASETWRASGSIVLSDAGGSDHRAIVAQLEPTD</sequence>
<organism evidence="3 4">
    <name type="scientific">Microbacterium esteraromaticum</name>
    <dbReference type="NCBI Taxonomy" id="57043"/>
    <lineage>
        <taxon>Bacteria</taxon>
        <taxon>Bacillati</taxon>
        <taxon>Actinomycetota</taxon>
        <taxon>Actinomycetes</taxon>
        <taxon>Micrococcales</taxon>
        <taxon>Microbacteriaceae</taxon>
        <taxon>Microbacterium</taxon>
    </lineage>
</organism>
<evidence type="ECO:0000313" key="4">
    <source>
        <dbReference type="Proteomes" id="UP000664385"/>
    </source>
</evidence>
<keyword evidence="3" id="KW-0540">Nuclease</keyword>
<dbReference type="Pfam" id="PF03372">
    <property type="entry name" value="Exo_endo_phos"/>
    <property type="match status" value="1"/>
</dbReference>
<comment type="caution">
    <text evidence="3">The sequence shown here is derived from an EMBL/GenBank/DDBJ whole genome shotgun (WGS) entry which is preliminary data.</text>
</comment>
<feature type="domain" description="Endonuclease/exonuclease/phosphatase" evidence="2">
    <location>
        <begin position="107"/>
        <end position="329"/>
    </location>
</feature>
<proteinExistence type="predicted"/>
<feature type="transmembrane region" description="Helical" evidence="1">
    <location>
        <begin position="38"/>
        <end position="60"/>
    </location>
</feature>
<evidence type="ECO:0000256" key="1">
    <source>
        <dbReference type="SAM" id="Phobius"/>
    </source>
</evidence>
<dbReference type="SUPFAM" id="SSF56219">
    <property type="entry name" value="DNase I-like"/>
    <property type="match status" value="1"/>
</dbReference>
<gene>
    <name evidence="3" type="ORF">JF543_06740</name>
</gene>
<keyword evidence="1" id="KW-0472">Membrane</keyword>
<keyword evidence="3" id="KW-0255">Endonuclease</keyword>
<dbReference type="RefSeq" id="WP_179411335.1">
    <property type="nucleotide sequence ID" value="NZ_JAEMWU010000001.1"/>
</dbReference>
<feature type="transmembrane region" description="Helical" evidence="1">
    <location>
        <begin position="67"/>
        <end position="88"/>
    </location>
</feature>
<accession>A0A939IRE2</accession>
<name>A0A939IRE2_9MICO</name>
<dbReference type="Proteomes" id="UP000664385">
    <property type="component" value="Unassembled WGS sequence"/>
</dbReference>
<keyword evidence="3" id="KW-0378">Hydrolase</keyword>
<dbReference type="Gene3D" id="3.60.10.10">
    <property type="entry name" value="Endonuclease/exonuclease/phosphatase"/>
    <property type="match status" value="1"/>
</dbReference>
<dbReference type="InterPro" id="IPR005135">
    <property type="entry name" value="Endo/exonuclease/phosphatase"/>
</dbReference>